<keyword evidence="1" id="KW-1133">Transmembrane helix</keyword>
<feature type="transmembrane region" description="Helical" evidence="1">
    <location>
        <begin position="6"/>
        <end position="24"/>
    </location>
</feature>
<dbReference type="CDD" id="cd07385">
    <property type="entry name" value="MPP_YkuE_C"/>
    <property type="match status" value="1"/>
</dbReference>
<dbReference type="PANTHER" id="PTHR31302:SF0">
    <property type="entry name" value="TRANSMEMBRANE PROTEIN WITH METALLOPHOSPHOESTERASE DOMAIN"/>
    <property type="match status" value="1"/>
</dbReference>
<keyword evidence="1" id="KW-0812">Transmembrane</keyword>
<comment type="caution">
    <text evidence="3">The sequence shown here is derived from an EMBL/GenBank/DDBJ whole genome shotgun (WGS) entry which is preliminary data.</text>
</comment>
<dbReference type="Pfam" id="PF00149">
    <property type="entry name" value="Metallophos"/>
    <property type="match status" value="1"/>
</dbReference>
<dbReference type="InterPro" id="IPR051158">
    <property type="entry name" value="Metallophosphoesterase_sf"/>
</dbReference>
<feature type="transmembrane region" description="Helical" evidence="1">
    <location>
        <begin position="67"/>
        <end position="92"/>
    </location>
</feature>
<dbReference type="OrthoDB" id="9780884at2"/>
<evidence type="ECO:0000313" key="3">
    <source>
        <dbReference type="EMBL" id="RDU60241.1"/>
    </source>
</evidence>
<feature type="transmembrane region" description="Helical" evidence="1">
    <location>
        <begin position="112"/>
        <end position="130"/>
    </location>
</feature>
<dbReference type="SUPFAM" id="SSF56300">
    <property type="entry name" value="Metallo-dependent phosphatases"/>
    <property type="match status" value="1"/>
</dbReference>
<gene>
    <name evidence="3" type="ORF">CQA63_03230</name>
</gene>
<organism evidence="3 4">
    <name type="scientific">Helicobacter marmotae</name>
    <dbReference type="NCBI Taxonomy" id="152490"/>
    <lineage>
        <taxon>Bacteria</taxon>
        <taxon>Pseudomonadati</taxon>
        <taxon>Campylobacterota</taxon>
        <taxon>Epsilonproteobacteria</taxon>
        <taxon>Campylobacterales</taxon>
        <taxon>Helicobacteraceae</taxon>
        <taxon>Helicobacter</taxon>
    </lineage>
</organism>
<dbReference type="PANTHER" id="PTHR31302">
    <property type="entry name" value="TRANSMEMBRANE PROTEIN WITH METALLOPHOSPHOESTERASE DOMAIN-RELATED"/>
    <property type="match status" value="1"/>
</dbReference>
<dbReference type="EMBL" id="NXLR01000004">
    <property type="protein sequence ID" value="RDU60241.1"/>
    <property type="molecule type" value="Genomic_DNA"/>
</dbReference>
<evidence type="ECO:0000259" key="2">
    <source>
        <dbReference type="Pfam" id="PF00149"/>
    </source>
</evidence>
<feature type="domain" description="Calcineurin-like phosphoesterase" evidence="2">
    <location>
        <begin position="153"/>
        <end position="315"/>
    </location>
</feature>
<keyword evidence="4" id="KW-1185">Reference proteome</keyword>
<dbReference type="Gene3D" id="3.60.21.10">
    <property type="match status" value="1"/>
</dbReference>
<dbReference type="InterPro" id="IPR004843">
    <property type="entry name" value="Calcineurin-like_PHP"/>
</dbReference>
<sequence>MLKILVFVGIVFIVLSGMKCYVYLRFLRFNPFIPKYMSIGFLVILAIGEVALLLLRDAPIARWQYLLVGSCVVFSYTLFMACLCVDIVRFCFKRISPKDSFIQSRRAFGAKMTSWALALLFSLFSFKAFHNALNLPPVKKLFLRVKNLHSKISIAMISDVHIGNTLGKAFLEGIVEKINALNVDIVVIVGDLVDAKIAFVKADLAPLKDLQSKLGVYYVAGNHEYYHGIEPILEHLQSLNLHIVHNTSIEFESFNLAGVSDLAGYRFGKLEPDLEAAKAALNPNKPSILLAHQPKFVYQNDVSDFDVVLCGHTHGGQVFPLSLLVWLDQHYVHGLYHIPNAKHTQLYVSSGVGFWGPAIRFLAPSEIVYLELA</sequence>
<dbReference type="Proteomes" id="UP000256599">
    <property type="component" value="Unassembled WGS sequence"/>
</dbReference>
<name>A0A3D8I6S6_9HELI</name>
<feature type="transmembrane region" description="Helical" evidence="1">
    <location>
        <begin position="36"/>
        <end position="55"/>
    </location>
</feature>
<keyword evidence="1" id="KW-0472">Membrane</keyword>
<evidence type="ECO:0000313" key="4">
    <source>
        <dbReference type="Proteomes" id="UP000256599"/>
    </source>
</evidence>
<dbReference type="AlphaFoldDB" id="A0A3D8I6S6"/>
<accession>A0A3D8I6S6</accession>
<evidence type="ECO:0000256" key="1">
    <source>
        <dbReference type="SAM" id="Phobius"/>
    </source>
</evidence>
<dbReference type="InterPro" id="IPR029052">
    <property type="entry name" value="Metallo-depent_PP-like"/>
</dbReference>
<dbReference type="RefSeq" id="WP_104699488.1">
    <property type="nucleotide sequence ID" value="NZ_FZPP01000007.1"/>
</dbReference>
<reference evidence="3 4" key="1">
    <citation type="submission" date="2018-04" db="EMBL/GenBank/DDBJ databases">
        <title>Novel Campyloabacter and Helicobacter Species and Strains.</title>
        <authorList>
            <person name="Mannion A.J."/>
            <person name="Shen Z."/>
            <person name="Fox J.G."/>
        </authorList>
    </citation>
    <scope>NUCLEOTIDE SEQUENCE [LARGE SCALE GENOMIC DNA]</scope>
    <source>
        <strain evidence="3 4">MIT 98-6070</strain>
    </source>
</reference>
<proteinExistence type="predicted"/>
<protein>
    <submittedName>
        <fullName evidence="3">Metallophosphoesterase</fullName>
    </submittedName>
</protein>
<dbReference type="GO" id="GO:0016787">
    <property type="term" value="F:hydrolase activity"/>
    <property type="evidence" value="ECO:0007669"/>
    <property type="project" value="InterPro"/>
</dbReference>